<feature type="binding site" evidence="7">
    <location>
        <position position="85"/>
    </location>
    <ligand>
        <name>Mg(2+)</name>
        <dbReference type="ChEBI" id="CHEBI:18420"/>
        <label>1</label>
        <note>catalytic</note>
    </ligand>
</feature>
<dbReference type="Proteomes" id="UP000391834">
    <property type="component" value="Unassembled WGS sequence"/>
</dbReference>
<reference evidence="9 10" key="1">
    <citation type="submission" date="2019-10" db="EMBL/GenBank/DDBJ databases">
        <title>Prolixibacter strains distinguished by the presence of nitrate reductase genes were adept at nitrate-dependent anaerobic corrosion of metallic iron and carbon steel.</title>
        <authorList>
            <person name="Iino T."/>
            <person name="Shono N."/>
            <person name="Ito K."/>
            <person name="Nakamura R."/>
            <person name="Sueoka K."/>
            <person name="Harayama S."/>
            <person name="Ohkuma M."/>
        </authorList>
    </citation>
    <scope>NUCLEOTIDE SEQUENCE [LARGE SCALE GENOMIC DNA]</scope>
    <source>
        <strain evidence="9 10">JCM 13498</strain>
    </source>
</reference>
<dbReference type="SUPFAM" id="SSF56655">
    <property type="entry name" value="Carbohydrate phosphatase"/>
    <property type="match status" value="1"/>
</dbReference>
<dbReference type="GO" id="GO:0008934">
    <property type="term" value="F:inositol monophosphate 1-phosphatase activity"/>
    <property type="evidence" value="ECO:0007669"/>
    <property type="project" value="InterPro"/>
</dbReference>
<comment type="catalytic activity">
    <reaction evidence="1 8">
        <text>a myo-inositol phosphate + H2O = myo-inositol + phosphate</text>
        <dbReference type="Rhea" id="RHEA:24056"/>
        <dbReference type="ChEBI" id="CHEBI:15377"/>
        <dbReference type="ChEBI" id="CHEBI:17268"/>
        <dbReference type="ChEBI" id="CHEBI:43474"/>
        <dbReference type="ChEBI" id="CHEBI:84139"/>
        <dbReference type="EC" id="3.1.3.25"/>
    </reaction>
</comment>
<proteinExistence type="inferred from homology"/>
<name>A0A5M4B0Y7_9BACT</name>
<dbReference type="AlphaFoldDB" id="A0A5M4B0Y7"/>
<evidence type="ECO:0000256" key="8">
    <source>
        <dbReference type="RuleBase" id="RU364068"/>
    </source>
</evidence>
<dbReference type="InterPro" id="IPR020550">
    <property type="entry name" value="Inositol_monophosphatase_CS"/>
</dbReference>
<keyword evidence="4 7" id="KW-0479">Metal-binding</keyword>
<evidence type="ECO:0000256" key="3">
    <source>
        <dbReference type="ARBA" id="ARBA00009759"/>
    </source>
</evidence>
<comment type="caution">
    <text evidence="9">The sequence shown here is derived from an EMBL/GenBank/DDBJ whole genome shotgun (WGS) entry which is preliminary data.</text>
</comment>
<evidence type="ECO:0000256" key="5">
    <source>
        <dbReference type="ARBA" id="ARBA00022801"/>
    </source>
</evidence>
<dbReference type="PROSITE" id="PS00629">
    <property type="entry name" value="IMP_1"/>
    <property type="match status" value="1"/>
</dbReference>
<dbReference type="PANTHER" id="PTHR20854:SF4">
    <property type="entry name" value="INOSITOL-1-MONOPHOSPHATASE-RELATED"/>
    <property type="match status" value="1"/>
</dbReference>
<evidence type="ECO:0000256" key="2">
    <source>
        <dbReference type="ARBA" id="ARBA00001946"/>
    </source>
</evidence>
<feature type="binding site" evidence="7">
    <location>
        <position position="69"/>
    </location>
    <ligand>
        <name>Mg(2+)</name>
        <dbReference type="ChEBI" id="CHEBI:18420"/>
        <label>1</label>
        <note>catalytic</note>
    </ligand>
</feature>
<dbReference type="Gene3D" id="3.30.540.10">
    <property type="entry name" value="Fructose-1,6-Bisphosphatase, subunit A, domain 1"/>
    <property type="match status" value="1"/>
</dbReference>
<evidence type="ECO:0000313" key="9">
    <source>
        <dbReference type="EMBL" id="GET33267.1"/>
    </source>
</evidence>
<evidence type="ECO:0000256" key="6">
    <source>
        <dbReference type="ARBA" id="ARBA00022842"/>
    </source>
</evidence>
<dbReference type="RefSeq" id="WP_025865401.1">
    <property type="nucleotide sequence ID" value="NZ_BLAX01000001.1"/>
</dbReference>
<evidence type="ECO:0000256" key="7">
    <source>
        <dbReference type="PIRSR" id="PIRSR600760-2"/>
    </source>
</evidence>
<gene>
    <name evidence="9" type="ORF">PbJCM13498_21300</name>
</gene>
<dbReference type="PRINTS" id="PR01959">
    <property type="entry name" value="SBIMPHPHTASE"/>
</dbReference>
<dbReference type="CDD" id="cd01639">
    <property type="entry name" value="IMPase"/>
    <property type="match status" value="1"/>
</dbReference>
<dbReference type="InterPro" id="IPR022337">
    <property type="entry name" value="Inositol_monophosphatase_SuhB"/>
</dbReference>
<dbReference type="PROSITE" id="PS00630">
    <property type="entry name" value="IMP_2"/>
    <property type="match status" value="1"/>
</dbReference>
<accession>A0A5M4B0Y7</accession>
<feature type="binding site" evidence="7">
    <location>
        <position position="88"/>
    </location>
    <ligand>
        <name>Mg(2+)</name>
        <dbReference type="ChEBI" id="CHEBI:18420"/>
        <label>1</label>
        <note>catalytic</note>
    </ligand>
</feature>
<dbReference type="InterPro" id="IPR000760">
    <property type="entry name" value="Inositol_monophosphatase-like"/>
</dbReference>
<keyword evidence="10" id="KW-1185">Reference proteome</keyword>
<dbReference type="PANTHER" id="PTHR20854">
    <property type="entry name" value="INOSITOL MONOPHOSPHATASE"/>
    <property type="match status" value="1"/>
</dbReference>
<dbReference type="EC" id="3.1.3.25" evidence="8"/>
<evidence type="ECO:0000313" key="10">
    <source>
        <dbReference type="Proteomes" id="UP000391834"/>
    </source>
</evidence>
<dbReference type="InterPro" id="IPR020583">
    <property type="entry name" value="Inositol_monoP_metal-BS"/>
</dbReference>
<dbReference type="EMBL" id="BLAX01000001">
    <property type="protein sequence ID" value="GET33267.1"/>
    <property type="molecule type" value="Genomic_DNA"/>
</dbReference>
<dbReference type="GO" id="GO:0046872">
    <property type="term" value="F:metal ion binding"/>
    <property type="evidence" value="ECO:0007669"/>
    <property type="project" value="UniProtKB-KW"/>
</dbReference>
<dbReference type="GO" id="GO:0007165">
    <property type="term" value="P:signal transduction"/>
    <property type="evidence" value="ECO:0007669"/>
    <property type="project" value="TreeGrafter"/>
</dbReference>
<evidence type="ECO:0000256" key="1">
    <source>
        <dbReference type="ARBA" id="ARBA00001033"/>
    </source>
</evidence>
<dbReference type="OrthoDB" id="9772456at2"/>
<comment type="similarity">
    <text evidence="3 8">Belongs to the inositol monophosphatase superfamily.</text>
</comment>
<sequence length="264" mass="29221">MNLEKLCTDVIGIVKDTGKFIADERKGFQLDAVEKKGKSDFVSYVDKGAEKQLVEKLRQLLPEAGFITEENTAGNQGEELKWIIDPLDGTTNFIHGMPPYAVSVALSRGNEIILGVVYEITQDECFYAWKDSQAYLNGKVIRASDAKTTEDALIATGFPYYNFEKLDGYLEAMNHFMQHSQGIRRLGSAATDLAYVAAGRFEAFWEHALHAWDVAAGVLIIKQAGGKVTDFNGGDNFLFGGEIVAANGAYFEEFYDIVHKHLGN</sequence>
<dbReference type="Gene3D" id="3.40.190.80">
    <property type="match status" value="1"/>
</dbReference>
<comment type="cofactor">
    <cofactor evidence="2 7 8">
        <name>Mg(2+)</name>
        <dbReference type="ChEBI" id="CHEBI:18420"/>
    </cofactor>
</comment>
<feature type="binding site" evidence="7">
    <location>
        <position position="213"/>
    </location>
    <ligand>
        <name>Mg(2+)</name>
        <dbReference type="ChEBI" id="CHEBI:18420"/>
        <label>1</label>
        <note>catalytic</note>
    </ligand>
</feature>
<dbReference type="PRINTS" id="PR00377">
    <property type="entry name" value="IMPHPHTASES"/>
</dbReference>
<dbReference type="GO" id="GO:0046854">
    <property type="term" value="P:phosphatidylinositol phosphate biosynthetic process"/>
    <property type="evidence" value="ECO:0007669"/>
    <property type="project" value="InterPro"/>
</dbReference>
<feature type="binding site" evidence="7">
    <location>
        <position position="87"/>
    </location>
    <ligand>
        <name>Mg(2+)</name>
        <dbReference type="ChEBI" id="CHEBI:18420"/>
        <label>1</label>
        <note>catalytic</note>
    </ligand>
</feature>
<keyword evidence="6 7" id="KW-0460">Magnesium</keyword>
<dbReference type="Pfam" id="PF00459">
    <property type="entry name" value="Inositol_P"/>
    <property type="match status" value="1"/>
</dbReference>
<dbReference type="GO" id="GO:0006020">
    <property type="term" value="P:inositol metabolic process"/>
    <property type="evidence" value="ECO:0007669"/>
    <property type="project" value="TreeGrafter"/>
</dbReference>
<organism evidence="9 10">
    <name type="scientific">Prolixibacter bellariivorans</name>
    <dbReference type="NCBI Taxonomy" id="314319"/>
    <lineage>
        <taxon>Bacteria</taxon>
        <taxon>Pseudomonadati</taxon>
        <taxon>Bacteroidota</taxon>
        <taxon>Bacteroidia</taxon>
        <taxon>Marinilabiliales</taxon>
        <taxon>Prolixibacteraceae</taxon>
        <taxon>Prolixibacter</taxon>
    </lineage>
</organism>
<protein>
    <recommendedName>
        <fullName evidence="8">Inositol-1-monophosphatase</fullName>
        <ecNumber evidence="8">3.1.3.25</ecNumber>
    </recommendedName>
</protein>
<dbReference type="InterPro" id="IPR033942">
    <property type="entry name" value="IMPase"/>
</dbReference>
<evidence type="ECO:0000256" key="4">
    <source>
        <dbReference type="ARBA" id="ARBA00022723"/>
    </source>
</evidence>
<keyword evidence="5 8" id="KW-0378">Hydrolase</keyword>